<protein>
    <submittedName>
        <fullName evidence="1">Uncharacterized protein</fullName>
    </submittedName>
</protein>
<keyword evidence="2" id="KW-1185">Reference proteome</keyword>
<reference evidence="1" key="1">
    <citation type="submission" date="2023-02" db="EMBL/GenBank/DDBJ databases">
        <title>Genome of toxic invasive species Heracleum sosnowskyi carries increased number of genes despite the absence of recent whole-genome duplications.</title>
        <authorList>
            <person name="Schelkunov M."/>
            <person name="Shtratnikova V."/>
            <person name="Makarenko M."/>
            <person name="Klepikova A."/>
            <person name="Omelchenko D."/>
            <person name="Novikova G."/>
            <person name="Obukhova E."/>
            <person name="Bogdanov V."/>
            <person name="Penin A."/>
            <person name="Logacheva M."/>
        </authorList>
    </citation>
    <scope>NUCLEOTIDE SEQUENCE</scope>
    <source>
        <strain evidence="1">Hsosn_3</strain>
        <tissue evidence="1">Leaf</tissue>
    </source>
</reference>
<organism evidence="1 2">
    <name type="scientific">Heracleum sosnowskyi</name>
    <dbReference type="NCBI Taxonomy" id="360622"/>
    <lineage>
        <taxon>Eukaryota</taxon>
        <taxon>Viridiplantae</taxon>
        <taxon>Streptophyta</taxon>
        <taxon>Embryophyta</taxon>
        <taxon>Tracheophyta</taxon>
        <taxon>Spermatophyta</taxon>
        <taxon>Magnoliopsida</taxon>
        <taxon>eudicotyledons</taxon>
        <taxon>Gunneridae</taxon>
        <taxon>Pentapetalae</taxon>
        <taxon>asterids</taxon>
        <taxon>campanulids</taxon>
        <taxon>Apiales</taxon>
        <taxon>Apiaceae</taxon>
        <taxon>Apioideae</taxon>
        <taxon>apioid superclade</taxon>
        <taxon>Tordylieae</taxon>
        <taxon>Tordyliinae</taxon>
        <taxon>Heracleum</taxon>
    </lineage>
</organism>
<dbReference type="Proteomes" id="UP001237642">
    <property type="component" value="Unassembled WGS sequence"/>
</dbReference>
<dbReference type="EMBL" id="JAUIZM010000010">
    <property type="protein sequence ID" value="KAK1361767.1"/>
    <property type="molecule type" value="Genomic_DNA"/>
</dbReference>
<reference evidence="1" key="2">
    <citation type="submission" date="2023-05" db="EMBL/GenBank/DDBJ databases">
        <authorList>
            <person name="Schelkunov M.I."/>
        </authorList>
    </citation>
    <scope>NUCLEOTIDE SEQUENCE</scope>
    <source>
        <strain evidence="1">Hsosn_3</strain>
        <tissue evidence="1">Leaf</tissue>
    </source>
</reference>
<name>A0AAD8H8Z5_9APIA</name>
<evidence type="ECO:0000313" key="1">
    <source>
        <dbReference type="EMBL" id="KAK1361767.1"/>
    </source>
</evidence>
<sequence length="147" mass="16520">MIRPNGSQGWNNSLTWPLLNCRKCHWLPFISNEKPTNGGNGLKDLTRKRKRRFPGKVLKKSSGPDLVQQNGRTFMNCCQSFGGHIYGGGLKPELADGIRMFKPKSLKEAINLARMKDDQVRRQSKYSLQNNEIVADTSSSIVKTTSP</sequence>
<dbReference type="AlphaFoldDB" id="A0AAD8H8Z5"/>
<accession>A0AAD8H8Z5</accession>
<proteinExistence type="predicted"/>
<comment type="caution">
    <text evidence="1">The sequence shown here is derived from an EMBL/GenBank/DDBJ whole genome shotgun (WGS) entry which is preliminary data.</text>
</comment>
<gene>
    <name evidence="1" type="ORF">POM88_046241</name>
</gene>
<evidence type="ECO:0000313" key="2">
    <source>
        <dbReference type="Proteomes" id="UP001237642"/>
    </source>
</evidence>